<keyword evidence="2" id="KW-1185">Reference proteome</keyword>
<reference evidence="1 2" key="1">
    <citation type="journal article" date="2016" name="Int. J. Syst. Evol. Microbiol.">
        <title>Descriptions of Anaerotaenia torta gen. nov., sp. nov. and Anaerocolumna cellulosilytica gen. nov., sp. nov. isolated from a methanogenic reactor of cattle waste.</title>
        <authorList>
            <person name="Uek A."/>
            <person name="Ohtaki Y."/>
            <person name="Kaku N."/>
            <person name="Ueki K."/>
        </authorList>
    </citation>
    <scope>NUCLEOTIDE SEQUENCE [LARGE SCALE GENOMIC DNA]</scope>
    <source>
        <strain evidence="1 2">SN021</strain>
    </source>
</reference>
<name>A0A6S6QQI6_9FIRM</name>
<dbReference type="EMBL" id="AP023367">
    <property type="protein sequence ID" value="BCJ93593.1"/>
    <property type="molecule type" value="Genomic_DNA"/>
</dbReference>
<sequence length="264" mass="31502">MADSKVPTDIEKKIRYFMLKCKRFVINEDMNLILIPIDSQEYKEIKAFLNENKRYFNNIFETFENKFDKKEMEQAQAFEMKINNICCGYDNTTSQEYFKTCCREGKLFIQQVKDYEVPPNELRKREVVFSDLYTFIITEKIMLEIKNNSMSNIKFRPVWQRRDIKIPIAYQIEVDELLPSLKELNNWITYACCPNCGKAVYDTNAIGPMYITKDILDNLYDFNATTEQFAELRARRFIVSRRVYDLFRSLGIKNLDFEPVILKE</sequence>
<protein>
    <submittedName>
        <fullName evidence="1">Uncharacterized protein</fullName>
    </submittedName>
</protein>
<evidence type="ECO:0000313" key="1">
    <source>
        <dbReference type="EMBL" id="BCJ93593.1"/>
    </source>
</evidence>
<dbReference type="AlphaFoldDB" id="A0A6S6QQI6"/>
<gene>
    <name evidence="1" type="ORF">acsn021_11620</name>
</gene>
<accession>A0A6S6QQI6</accession>
<dbReference type="Proteomes" id="UP000515561">
    <property type="component" value="Chromosome"/>
</dbReference>
<dbReference type="KEGG" id="acel:acsn021_11620"/>
<proteinExistence type="predicted"/>
<evidence type="ECO:0000313" key="2">
    <source>
        <dbReference type="Proteomes" id="UP000515561"/>
    </source>
</evidence>
<organism evidence="1 2">
    <name type="scientific">Anaerocolumna cellulosilytica</name>
    <dbReference type="NCBI Taxonomy" id="433286"/>
    <lineage>
        <taxon>Bacteria</taxon>
        <taxon>Bacillati</taxon>
        <taxon>Bacillota</taxon>
        <taxon>Clostridia</taxon>
        <taxon>Lachnospirales</taxon>
        <taxon>Lachnospiraceae</taxon>
        <taxon>Anaerocolumna</taxon>
    </lineage>
</organism>